<dbReference type="Proteomes" id="UP000298416">
    <property type="component" value="Unassembled WGS sequence"/>
</dbReference>
<organism evidence="1">
    <name type="scientific">Salvia splendens</name>
    <name type="common">Scarlet sage</name>
    <dbReference type="NCBI Taxonomy" id="180675"/>
    <lineage>
        <taxon>Eukaryota</taxon>
        <taxon>Viridiplantae</taxon>
        <taxon>Streptophyta</taxon>
        <taxon>Embryophyta</taxon>
        <taxon>Tracheophyta</taxon>
        <taxon>Spermatophyta</taxon>
        <taxon>Magnoliopsida</taxon>
        <taxon>eudicotyledons</taxon>
        <taxon>Gunneridae</taxon>
        <taxon>Pentapetalae</taxon>
        <taxon>asterids</taxon>
        <taxon>lamiids</taxon>
        <taxon>Lamiales</taxon>
        <taxon>Lamiaceae</taxon>
        <taxon>Nepetoideae</taxon>
        <taxon>Mentheae</taxon>
        <taxon>Salviinae</taxon>
        <taxon>Salvia</taxon>
        <taxon>Salvia subgen. Calosphace</taxon>
        <taxon>core Calosphace</taxon>
    </lineage>
</organism>
<protein>
    <submittedName>
        <fullName evidence="1">Uncharacterized protein</fullName>
    </submittedName>
</protein>
<evidence type="ECO:0000313" key="1">
    <source>
        <dbReference type="EMBL" id="KAG6395858.1"/>
    </source>
</evidence>
<reference evidence="1" key="2">
    <citation type="submission" date="2020-08" db="EMBL/GenBank/DDBJ databases">
        <title>Plant Genome Project.</title>
        <authorList>
            <person name="Zhang R.-G."/>
        </authorList>
    </citation>
    <scope>NUCLEOTIDE SEQUENCE</scope>
    <source>
        <strain evidence="1">Huo1</strain>
        <tissue evidence="1">Leaf</tissue>
    </source>
</reference>
<keyword evidence="2" id="KW-1185">Reference proteome</keyword>
<proteinExistence type="predicted"/>
<reference evidence="1" key="1">
    <citation type="submission" date="2018-01" db="EMBL/GenBank/DDBJ databases">
        <authorList>
            <person name="Mao J.F."/>
        </authorList>
    </citation>
    <scope>NUCLEOTIDE SEQUENCE</scope>
    <source>
        <strain evidence="1">Huo1</strain>
        <tissue evidence="1">Leaf</tissue>
    </source>
</reference>
<gene>
    <name evidence="1" type="ORF">SASPL_141988</name>
</gene>
<dbReference type="AlphaFoldDB" id="A0A8X8WJ03"/>
<evidence type="ECO:0000313" key="2">
    <source>
        <dbReference type="Proteomes" id="UP000298416"/>
    </source>
</evidence>
<name>A0A8X8WJ03_SALSN</name>
<dbReference type="EMBL" id="PNBA02000016">
    <property type="protein sequence ID" value="KAG6395858.1"/>
    <property type="molecule type" value="Genomic_DNA"/>
</dbReference>
<sequence length="196" mass="22029">MLFEMAITYMEYNKFVWIQVPRNRYWGLRPPPAPLENVINDGLKAIQRALFLKKAGADSSVDDEFLLHPPTRADLLESAIENMIRKLENFEAAENYYAEIGKPDAYIQSVIFLSSYSLNAEIPCSKPLSGSPQSWRNARSFENAREIITGYTQMMPLFVTSATVIKASPLPSAVAISRAISYSSPDGWSPDEMLNI</sequence>
<comment type="caution">
    <text evidence="1">The sequence shown here is derived from an EMBL/GenBank/DDBJ whole genome shotgun (WGS) entry which is preliminary data.</text>
</comment>
<accession>A0A8X8WJ03</accession>